<dbReference type="PANTHER" id="PTHR38790">
    <property type="entry name" value="2EXR DOMAIN-CONTAINING PROTEIN-RELATED"/>
    <property type="match status" value="1"/>
</dbReference>
<name>A0A6A6RXH0_9PLEO</name>
<reference evidence="2" key="1">
    <citation type="journal article" date="2020" name="Stud. Mycol.">
        <title>101 Dothideomycetes genomes: a test case for predicting lifestyles and emergence of pathogens.</title>
        <authorList>
            <person name="Haridas S."/>
            <person name="Albert R."/>
            <person name="Binder M."/>
            <person name="Bloem J."/>
            <person name="Labutti K."/>
            <person name="Salamov A."/>
            <person name="Andreopoulos B."/>
            <person name="Baker S."/>
            <person name="Barry K."/>
            <person name="Bills G."/>
            <person name="Bluhm B."/>
            <person name="Cannon C."/>
            <person name="Castanera R."/>
            <person name="Culley D."/>
            <person name="Daum C."/>
            <person name="Ezra D."/>
            <person name="Gonzalez J."/>
            <person name="Henrissat B."/>
            <person name="Kuo A."/>
            <person name="Liang C."/>
            <person name="Lipzen A."/>
            <person name="Lutzoni F."/>
            <person name="Magnuson J."/>
            <person name="Mondo S."/>
            <person name="Nolan M."/>
            <person name="Ohm R."/>
            <person name="Pangilinan J."/>
            <person name="Park H.-J."/>
            <person name="Ramirez L."/>
            <person name="Alfaro M."/>
            <person name="Sun H."/>
            <person name="Tritt A."/>
            <person name="Yoshinaga Y."/>
            <person name="Zwiers L.-H."/>
            <person name="Turgeon B."/>
            <person name="Goodwin S."/>
            <person name="Spatafora J."/>
            <person name="Crous P."/>
            <person name="Grigoriev I."/>
        </authorList>
    </citation>
    <scope>NUCLEOTIDE SEQUENCE</scope>
    <source>
        <strain evidence="2">CBS 473.64</strain>
    </source>
</reference>
<accession>A0A6A6RXH0</accession>
<keyword evidence="3" id="KW-1185">Reference proteome</keyword>
<dbReference type="OrthoDB" id="3798199at2759"/>
<dbReference type="AlphaFoldDB" id="A0A6A6RXH0"/>
<dbReference type="EMBL" id="MU006786">
    <property type="protein sequence ID" value="KAF2639451.1"/>
    <property type="molecule type" value="Genomic_DNA"/>
</dbReference>
<protein>
    <recommendedName>
        <fullName evidence="1">DUF7730 domain-containing protein</fullName>
    </recommendedName>
</protein>
<dbReference type="InterPro" id="IPR056632">
    <property type="entry name" value="DUF7730"/>
</dbReference>
<proteinExistence type="predicted"/>
<evidence type="ECO:0000313" key="3">
    <source>
        <dbReference type="Proteomes" id="UP000799753"/>
    </source>
</evidence>
<evidence type="ECO:0000313" key="2">
    <source>
        <dbReference type="EMBL" id="KAF2639451.1"/>
    </source>
</evidence>
<feature type="domain" description="DUF7730" evidence="1">
    <location>
        <begin position="48"/>
        <end position="173"/>
    </location>
</feature>
<dbReference type="Pfam" id="PF24864">
    <property type="entry name" value="DUF7730"/>
    <property type="match status" value="1"/>
</dbReference>
<dbReference type="PANTHER" id="PTHR38790:SF4">
    <property type="entry name" value="2EXR DOMAIN-CONTAINING PROTEIN"/>
    <property type="match status" value="1"/>
</dbReference>
<evidence type="ECO:0000259" key="1">
    <source>
        <dbReference type="Pfam" id="PF24864"/>
    </source>
</evidence>
<gene>
    <name evidence="2" type="ORF">P280DRAFT_550206</name>
</gene>
<sequence length="218" mass="24313">MASNSNFHRCDTSDNDKEPEKYIPIIKDGMLSLDKTPDHLVQIVQKNSSDSPLLRLPAELRTKIFDYVTSGSSVTLTMINCVGSNVEPWDTKPCLRSTVPSTYTPFEHDFALARTCRQIYHETSTMLFSNTAFHVRGPNGLLVFNRLLLPSQRNAVKTLEVDRPLRSPRLFTDGLGKPVSAMFPGLDSLTIEDEGLKASLIALGYLGKDDKVKMKHGE</sequence>
<organism evidence="2 3">
    <name type="scientific">Massarina eburnea CBS 473.64</name>
    <dbReference type="NCBI Taxonomy" id="1395130"/>
    <lineage>
        <taxon>Eukaryota</taxon>
        <taxon>Fungi</taxon>
        <taxon>Dikarya</taxon>
        <taxon>Ascomycota</taxon>
        <taxon>Pezizomycotina</taxon>
        <taxon>Dothideomycetes</taxon>
        <taxon>Pleosporomycetidae</taxon>
        <taxon>Pleosporales</taxon>
        <taxon>Massarineae</taxon>
        <taxon>Massarinaceae</taxon>
        <taxon>Massarina</taxon>
    </lineage>
</organism>
<dbReference type="Proteomes" id="UP000799753">
    <property type="component" value="Unassembled WGS sequence"/>
</dbReference>